<name>T1GUX4_MEGSC</name>
<dbReference type="AlphaFoldDB" id="T1GUX4"/>
<dbReference type="GO" id="GO:0007601">
    <property type="term" value="P:visual perception"/>
    <property type="evidence" value="ECO:0007669"/>
    <property type="project" value="InterPro"/>
</dbReference>
<dbReference type="EMBL" id="CAQQ02190495">
    <property type="status" value="NOT_ANNOTATED_CDS"/>
    <property type="molecule type" value="Genomic_DNA"/>
</dbReference>
<dbReference type="STRING" id="36166.T1GUX4"/>
<dbReference type="GO" id="GO:0016020">
    <property type="term" value="C:membrane"/>
    <property type="evidence" value="ECO:0007669"/>
    <property type="project" value="InterPro"/>
</dbReference>
<dbReference type="Proteomes" id="UP000015102">
    <property type="component" value="Unassembled WGS sequence"/>
</dbReference>
<dbReference type="PRINTS" id="PR00577">
    <property type="entry name" value="OPSINRH3RH4"/>
</dbReference>
<reference evidence="2" key="1">
    <citation type="submission" date="2013-02" db="EMBL/GenBank/DDBJ databases">
        <authorList>
            <person name="Hughes D."/>
        </authorList>
    </citation>
    <scope>NUCLEOTIDE SEQUENCE</scope>
    <source>
        <strain>Durham</strain>
        <strain evidence="2">NC isolate 2 -- Noor lab</strain>
    </source>
</reference>
<evidence type="ECO:0000313" key="2">
    <source>
        <dbReference type="Proteomes" id="UP000015102"/>
    </source>
</evidence>
<accession>T1GUX4</accession>
<protein>
    <submittedName>
        <fullName evidence="1">Uncharacterized protein</fullName>
    </submittedName>
</protein>
<dbReference type="EnsemblMetazoa" id="MESCA007546-RA">
    <property type="protein sequence ID" value="MESCA007546-PA"/>
    <property type="gene ID" value="MESCA007546"/>
</dbReference>
<keyword evidence="2" id="KW-1185">Reference proteome</keyword>
<dbReference type="GO" id="GO:0007186">
    <property type="term" value="P:G protein-coupled receptor signaling pathway"/>
    <property type="evidence" value="ECO:0007669"/>
    <property type="project" value="InterPro"/>
</dbReference>
<evidence type="ECO:0000313" key="1">
    <source>
        <dbReference type="EnsemblMetazoa" id="MESCA007546-PA"/>
    </source>
</evidence>
<sequence>MMQICTNPVFTQPSKSPYKNASMLLEPLQFSNCRGSVNILRSGCDMTFLDDPYGNLTVLRPEARVGSSGSGERKFLGWNVPPEELQFIPEHWLTQYEPEKSFYKIYINFITYVIL</sequence>
<organism evidence="1 2">
    <name type="scientific">Megaselia scalaris</name>
    <name type="common">Humpbacked fly</name>
    <name type="synonym">Phora scalaris</name>
    <dbReference type="NCBI Taxonomy" id="36166"/>
    <lineage>
        <taxon>Eukaryota</taxon>
        <taxon>Metazoa</taxon>
        <taxon>Ecdysozoa</taxon>
        <taxon>Arthropoda</taxon>
        <taxon>Hexapoda</taxon>
        <taxon>Insecta</taxon>
        <taxon>Pterygota</taxon>
        <taxon>Neoptera</taxon>
        <taxon>Endopterygota</taxon>
        <taxon>Diptera</taxon>
        <taxon>Brachycera</taxon>
        <taxon>Muscomorpha</taxon>
        <taxon>Platypezoidea</taxon>
        <taxon>Phoridae</taxon>
        <taxon>Megaseliini</taxon>
        <taxon>Megaselia</taxon>
    </lineage>
</organism>
<proteinExistence type="predicted"/>
<dbReference type="InterPro" id="IPR001760">
    <property type="entry name" value="Opsin"/>
</dbReference>
<dbReference type="HOGENOM" id="CLU_2111651_0_0_1"/>
<reference evidence="1" key="2">
    <citation type="submission" date="2015-06" db="UniProtKB">
        <authorList>
            <consortium name="EnsemblMetazoa"/>
        </authorList>
    </citation>
    <scope>IDENTIFICATION</scope>
</reference>